<sequence>MLQDQQHPQAHIDRVILQKLFVEGQTDYYMAEVARLRIRYHNFPGARDIQRDLDVILQQWDMSEEELFTRVRALHSQGKIYGKKKTGEDQEDWS</sequence>
<dbReference type="BioCyc" id="CSTA292563:G1353-113-MONOMER"/>
<reference evidence="2" key="1">
    <citation type="journal article" date="2013" name="Proc. Natl. Acad. Sci. U.S.A.">
        <title>Improving the coverage of the cyanobacterial phylum using diversity-driven genome sequencing.</title>
        <authorList>
            <person name="Shih P.M."/>
            <person name="Wu D."/>
            <person name="Latifi A."/>
            <person name="Axen S.D."/>
            <person name="Fewer D.P."/>
            <person name="Talla E."/>
            <person name="Calteau A."/>
            <person name="Cai F."/>
            <person name="Tandeau de Marsac N."/>
            <person name="Rippka R."/>
            <person name="Herdman M."/>
            <person name="Sivonen K."/>
            <person name="Coursin T."/>
            <person name="Laurent T."/>
            <person name="Goodwin L."/>
            <person name="Nolan M."/>
            <person name="Davenport K.W."/>
            <person name="Han C.S."/>
            <person name="Rubin E.M."/>
            <person name="Eisen J.A."/>
            <person name="Woyke T."/>
            <person name="Gugger M."/>
            <person name="Kerfeld C.A."/>
        </authorList>
    </citation>
    <scope>NUCLEOTIDE SEQUENCE [LARGE SCALE GENOMIC DNA]</scope>
    <source>
        <strain evidence="2">ATCC 29140 / PCC 7202</strain>
    </source>
</reference>
<keyword evidence="2" id="KW-1185">Reference proteome</keyword>
<protein>
    <recommendedName>
        <fullName evidence="3">DUF3288 domain-containing protein</fullName>
    </recommendedName>
</protein>
<dbReference type="eggNOG" id="ENOG5032Y24">
    <property type="taxonomic scope" value="Bacteria"/>
</dbReference>
<dbReference type="Pfam" id="PF11691">
    <property type="entry name" value="DUF3288"/>
    <property type="match status" value="1"/>
</dbReference>
<proteinExistence type="predicted"/>
<name>K9YHY8_CYASC</name>
<gene>
    <name evidence="1" type="ordered locus">Cyast_0114</name>
</gene>
<dbReference type="STRING" id="292563.Cyast_0114"/>
<evidence type="ECO:0000313" key="2">
    <source>
        <dbReference type="Proteomes" id="UP000010483"/>
    </source>
</evidence>
<accession>K9YHY8</accession>
<evidence type="ECO:0008006" key="3">
    <source>
        <dbReference type="Google" id="ProtNLM"/>
    </source>
</evidence>
<dbReference type="AlphaFoldDB" id="K9YHY8"/>
<dbReference type="InterPro" id="IPR021705">
    <property type="entry name" value="DUF3288"/>
</dbReference>
<dbReference type="KEGG" id="csn:Cyast_0114"/>
<dbReference type="Proteomes" id="UP000010483">
    <property type="component" value="Chromosome"/>
</dbReference>
<organism evidence="1 2">
    <name type="scientific">Cyanobacterium stanieri (strain ATCC 29140 / PCC 7202)</name>
    <dbReference type="NCBI Taxonomy" id="292563"/>
    <lineage>
        <taxon>Bacteria</taxon>
        <taxon>Bacillati</taxon>
        <taxon>Cyanobacteriota</taxon>
        <taxon>Cyanophyceae</taxon>
        <taxon>Oscillatoriophycideae</taxon>
        <taxon>Chroococcales</taxon>
        <taxon>Geminocystaceae</taxon>
        <taxon>Cyanobacterium</taxon>
    </lineage>
</organism>
<dbReference type="HOGENOM" id="CLU_160065_1_0_3"/>
<dbReference type="PATRIC" id="fig|292563.3.peg.122"/>
<evidence type="ECO:0000313" key="1">
    <source>
        <dbReference type="EMBL" id="AFZ46097.1"/>
    </source>
</evidence>
<dbReference type="EMBL" id="CP003940">
    <property type="protein sequence ID" value="AFZ46097.1"/>
    <property type="molecule type" value="Genomic_DNA"/>
</dbReference>